<feature type="region of interest" description="Disordered" evidence="2">
    <location>
        <begin position="468"/>
        <end position="516"/>
    </location>
</feature>
<evidence type="ECO:0000256" key="1">
    <source>
        <dbReference type="SAM" id="Coils"/>
    </source>
</evidence>
<dbReference type="GO" id="GO:0005524">
    <property type="term" value="F:ATP binding"/>
    <property type="evidence" value="ECO:0007669"/>
    <property type="project" value="UniProtKB-KW"/>
</dbReference>
<keyword evidence="1" id="KW-0175">Coiled coil</keyword>
<dbReference type="Pfam" id="PF12128">
    <property type="entry name" value="DUF3584"/>
    <property type="match status" value="1"/>
</dbReference>
<dbReference type="InterPro" id="IPR021979">
    <property type="entry name" value="DUF3584"/>
</dbReference>
<feature type="coiled-coil region" evidence="1">
    <location>
        <begin position="826"/>
        <end position="860"/>
    </location>
</feature>
<evidence type="ECO:0000313" key="3">
    <source>
        <dbReference type="EMBL" id="NML48042.1"/>
    </source>
</evidence>
<keyword evidence="3" id="KW-0547">Nucleotide-binding</keyword>
<feature type="coiled-coil region" evidence="1">
    <location>
        <begin position="369"/>
        <end position="403"/>
    </location>
</feature>
<dbReference type="AlphaFoldDB" id="A0A848HD10"/>
<keyword evidence="4" id="KW-1185">Reference proteome</keyword>
<proteinExistence type="predicted"/>
<evidence type="ECO:0000256" key="2">
    <source>
        <dbReference type="SAM" id="MobiDB-lite"/>
    </source>
</evidence>
<dbReference type="EMBL" id="JABBFX010000004">
    <property type="protein sequence ID" value="NML48042.1"/>
    <property type="molecule type" value="Genomic_DNA"/>
</dbReference>
<protein>
    <submittedName>
        <fullName evidence="3">ATP-binding protein</fullName>
    </submittedName>
</protein>
<dbReference type="RefSeq" id="WP_169422358.1">
    <property type="nucleotide sequence ID" value="NZ_JABBFX010000004.1"/>
</dbReference>
<feature type="compositionally biased region" description="Basic and acidic residues" evidence="2">
    <location>
        <begin position="482"/>
        <end position="502"/>
    </location>
</feature>
<accession>A0A848HD10</accession>
<keyword evidence="3" id="KW-0067">ATP-binding</keyword>
<organism evidence="3 4">
    <name type="scientific">Ramlibacter agri</name>
    <dbReference type="NCBI Taxonomy" id="2728837"/>
    <lineage>
        <taxon>Bacteria</taxon>
        <taxon>Pseudomonadati</taxon>
        <taxon>Pseudomonadota</taxon>
        <taxon>Betaproteobacteria</taxon>
        <taxon>Burkholderiales</taxon>
        <taxon>Comamonadaceae</taxon>
        <taxon>Ramlibacter</taxon>
    </lineage>
</organism>
<dbReference type="Proteomes" id="UP000541185">
    <property type="component" value="Unassembled WGS sequence"/>
</dbReference>
<sequence>MQETAKYQLRRMVLVNAGTNIHVPSGRITAIDPRGGAAVLGDNGVGKTTTLRILPLFFGHLPSQIVSGGQGQEAMIRFILPTDASAIAFEYQRGSDREDDLRLMVIRRRTDEPDVPFYRMYRCGFRKELFVEYGQFLDDDRTQLAATSLDIQTTSKLTTAEYRSVILRTPATSKEKERLRRYALEWSFGPRPLNNLDRLVAAMVKKHINFGDIVQVAVGLVQQDLGLGAERAKLTFKQGKGQIDLWLKTRQACVDAFKLAPKVTELEGDIQAFHAAVARFRTRRADVAALKDFRDGERFQVSKAIDALVEEHDAAIAKQLVERVGLTEASANASSAAAKGRQTYEEQATEAQYFEKHGARAWEQKVQELPTLRLKMQNLQDQAAAAEAEHGEATTKYERLKQEATASCSNMSLQLEQSKQPHRDRYVKALEQIGAAEATAKMEASALHTQLRLDLEVALEPLLEEQGNWKERQKAPAASEAALKDVQEAQDRLQSHMEEHGRATQAYSEASGAEGDTRRAFSAHEDAVRKAKGDLETAEAGVKAARLLLAPNPGSLLAALHSHPDDSWKRNLAKVMRPELLDRDDLDPAAVEEAAQTLYGWQLNTGVLAAPDWTDDELARKAVEAAESRQSASLAHLQTLQDGLAGKARALKDAEEATRLKQARCSVLEGQTGELKTAVAAARQRVESEKKEATSKAVAELARLKGEIDAVRAQQRALATQADEELTGIAKAHGEQRTDAKSLQDEAIRAIDESIKQLAADLKSTLAAYDAQLLEHLASKGVDVKRLEALKGEASAIAIEVKTRENNLALVERWRAWMDAGGPTTLAGLKFAAEQAQEQARQQAEKLTQFNQRAQKVTEQYQAAVSTKEKRAEEIDAELAILGELELEFESYMASGVSAIDAKTTAKDLRGRVRADRTTLKSAEETVHNHYSFLRQQLTGRDNAVQELVEASLKRVEESDILRASELCTCYKLIGPQVANNVNITLKTLLANIGAFQKAIQSFEREVSVFNRRLQAGLTEVRCFERIKDLRLDIITNFENLGFYKKLSRMDDILRAHANEYGKDYSRELPPDQTAQALGDFMSVLSSDGNVEVNLSSHITLRGSVTDNGLHKEFKRSSELENISSEGLTSLVLITLMTALLNTIRGSEPVHVPWVTDEVGKFDPKNFTALMRMLQDNRIDVVTASPELGAAQQAMFARRYLFQDRGRIHEYRPRVVGADKAQASRPAEGEAVS</sequence>
<comment type="caution">
    <text evidence="3">The sequence shown here is derived from an EMBL/GenBank/DDBJ whole genome shotgun (WGS) entry which is preliminary data.</text>
</comment>
<reference evidence="3 4" key="1">
    <citation type="submission" date="2020-04" db="EMBL/GenBank/DDBJ databases">
        <title>Ramlibacter sp. G-1-2-2 isolated from soil.</title>
        <authorList>
            <person name="Dahal R.H."/>
        </authorList>
    </citation>
    <scope>NUCLEOTIDE SEQUENCE [LARGE SCALE GENOMIC DNA]</scope>
    <source>
        <strain evidence="3 4">G-1-2-2</strain>
    </source>
</reference>
<gene>
    <name evidence="3" type="ORF">HHL11_30115</name>
</gene>
<name>A0A848HD10_9BURK</name>
<evidence type="ECO:0000313" key="4">
    <source>
        <dbReference type="Proteomes" id="UP000541185"/>
    </source>
</evidence>